<dbReference type="Pfam" id="PF13248">
    <property type="entry name" value="Zn_ribbon_3"/>
    <property type="match status" value="1"/>
</dbReference>
<gene>
    <name evidence="8" type="ORF">GCM10009039_30250</name>
</gene>
<evidence type="ECO:0000313" key="9">
    <source>
        <dbReference type="Proteomes" id="UP000607197"/>
    </source>
</evidence>
<dbReference type="InterPro" id="IPR059113">
    <property type="entry name" value="Znf_ribbon"/>
</dbReference>
<comment type="caution">
    <text evidence="8">The sequence shown here is derived from an EMBL/GenBank/DDBJ whole genome shotgun (WGS) entry which is preliminary data.</text>
</comment>
<evidence type="ECO:0000259" key="7">
    <source>
        <dbReference type="Pfam" id="PF13248"/>
    </source>
</evidence>
<comment type="subcellular location">
    <subcellularLocation>
        <location evidence="1">Membrane</location>
        <topology evidence="1">Multi-pass membrane protein</topology>
    </subcellularLocation>
</comment>
<evidence type="ECO:0008006" key="10">
    <source>
        <dbReference type="Google" id="ProtNLM"/>
    </source>
</evidence>
<evidence type="ECO:0000259" key="6">
    <source>
        <dbReference type="Pfam" id="PF05154"/>
    </source>
</evidence>
<keyword evidence="3 5" id="KW-1133">Transmembrane helix</keyword>
<evidence type="ECO:0000256" key="2">
    <source>
        <dbReference type="ARBA" id="ARBA00022692"/>
    </source>
</evidence>
<dbReference type="EMBL" id="BMPG01000005">
    <property type="protein sequence ID" value="GGL70179.1"/>
    <property type="molecule type" value="Genomic_DNA"/>
</dbReference>
<dbReference type="OrthoDB" id="269196at2157"/>
<keyword evidence="2 5" id="KW-0812">Transmembrane</keyword>
<evidence type="ECO:0000313" key="8">
    <source>
        <dbReference type="EMBL" id="GGL70179.1"/>
    </source>
</evidence>
<dbReference type="GO" id="GO:0016020">
    <property type="term" value="C:membrane"/>
    <property type="evidence" value="ECO:0007669"/>
    <property type="project" value="UniProtKB-SubCell"/>
</dbReference>
<feature type="domain" description="TM2" evidence="6">
    <location>
        <begin position="54"/>
        <end position="101"/>
    </location>
</feature>
<protein>
    <recommendedName>
        <fullName evidence="10">TM2 domain-containing protein</fullName>
    </recommendedName>
</protein>
<keyword evidence="9" id="KW-1185">Reference proteome</keyword>
<dbReference type="Proteomes" id="UP000607197">
    <property type="component" value="Unassembled WGS sequence"/>
</dbReference>
<dbReference type="Pfam" id="PF05154">
    <property type="entry name" value="TM2"/>
    <property type="match status" value="1"/>
</dbReference>
<reference evidence="8" key="2">
    <citation type="submission" date="2020-09" db="EMBL/GenBank/DDBJ databases">
        <authorList>
            <person name="Sun Q."/>
            <person name="Ohkuma M."/>
        </authorList>
    </citation>
    <scope>NUCLEOTIDE SEQUENCE</scope>
    <source>
        <strain evidence="8">JCM 19596</strain>
    </source>
</reference>
<evidence type="ECO:0000256" key="3">
    <source>
        <dbReference type="ARBA" id="ARBA00022989"/>
    </source>
</evidence>
<evidence type="ECO:0000256" key="4">
    <source>
        <dbReference type="ARBA" id="ARBA00023136"/>
    </source>
</evidence>
<feature type="transmembrane region" description="Helical" evidence="5">
    <location>
        <begin position="80"/>
        <end position="104"/>
    </location>
</feature>
<evidence type="ECO:0000256" key="1">
    <source>
        <dbReference type="ARBA" id="ARBA00004141"/>
    </source>
</evidence>
<dbReference type="InterPro" id="IPR007829">
    <property type="entry name" value="TM2"/>
</dbReference>
<dbReference type="RefSeq" id="WP_188980426.1">
    <property type="nucleotide sequence ID" value="NZ_BMPG01000005.1"/>
</dbReference>
<name>A0A830FME3_9EURY</name>
<keyword evidence="4 5" id="KW-0472">Membrane</keyword>
<dbReference type="AlphaFoldDB" id="A0A830FME3"/>
<organism evidence="8 9">
    <name type="scientific">Halocalculus aciditolerans</name>
    <dbReference type="NCBI Taxonomy" id="1383812"/>
    <lineage>
        <taxon>Archaea</taxon>
        <taxon>Methanobacteriati</taxon>
        <taxon>Methanobacteriota</taxon>
        <taxon>Stenosarchaea group</taxon>
        <taxon>Halobacteria</taxon>
        <taxon>Halobacteriales</taxon>
        <taxon>Halobacteriaceae</taxon>
        <taxon>Halocalculus</taxon>
    </lineage>
</organism>
<feature type="transmembrane region" description="Helical" evidence="5">
    <location>
        <begin position="55"/>
        <end position="74"/>
    </location>
</feature>
<reference evidence="8" key="1">
    <citation type="journal article" date="2014" name="Int. J. Syst. Evol. Microbiol.">
        <title>Complete genome sequence of Corynebacterium casei LMG S-19264T (=DSM 44701T), isolated from a smear-ripened cheese.</title>
        <authorList>
            <consortium name="US DOE Joint Genome Institute (JGI-PGF)"/>
            <person name="Walter F."/>
            <person name="Albersmeier A."/>
            <person name="Kalinowski J."/>
            <person name="Ruckert C."/>
        </authorList>
    </citation>
    <scope>NUCLEOTIDE SEQUENCE</scope>
    <source>
        <strain evidence="8">JCM 19596</strain>
    </source>
</reference>
<evidence type="ECO:0000256" key="5">
    <source>
        <dbReference type="SAM" id="Phobius"/>
    </source>
</evidence>
<proteinExistence type="predicted"/>
<feature type="domain" description="Putative zinc-ribbon" evidence="7">
    <location>
        <begin position="19"/>
        <end position="43"/>
    </location>
</feature>
<accession>A0A830FME3</accession>
<sequence>MSEDSTSGDTGDAGGAARETKYCSNCGEEIDAKAEVCPECGVRQASASDDGPDRIAAALLAIFLGGIGVHKFYLGQTKMGILYLCFFWTAIPALVGFIEGIIYLTKSDEEFRRRYAQ</sequence>